<organism evidence="15 16">
    <name type="scientific">Eutypa lata (strain UCR-EL1)</name>
    <name type="common">Grapevine dieback disease fungus</name>
    <name type="synonym">Eutypa armeniacae</name>
    <dbReference type="NCBI Taxonomy" id="1287681"/>
    <lineage>
        <taxon>Eukaryota</taxon>
        <taxon>Fungi</taxon>
        <taxon>Dikarya</taxon>
        <taxon>Ascomycota</taxon>
        <taxon>Pezizomycotina</taxon>
        <taxon>Sordariomycetes</taxon>
        <taxon>Xylariomycetidae</taxon>
        <taxon>Xylariales</taxon>
        <taxon>Diatrypaceae</taxon>
        <taxon>Eutypa</taxon>
    </lineage>
</organism>
<dbReference type="InterPro" id="IPR027054">
    <property type="entry name" value="ALG2"/>
</dbReference>
<dbReference type="EC" id="2.4.1.132" evidence="12"/>
<dbReference type="STRING" id="1287681.M7SUW1"/>
<evidence type="ECO:0000256" key="2">
    <source>
        <dbReference type="ARBA" id="ARBA00004586"/>
    </source>
</evidence>
<dbReference type="PANTHER" id="PTHR45918">
    <property type="entry name" value="ALPHA-1,3/1,6-MANNOSYLTRANSFERASE ALG2"/>
    <property type="match status" value="1"/>
</dbReference>
<dbReference type="OMA" id="AMYMKCP"/>
<evidence type="ECO:0000256" key="6">
    <source>
        <dbReference type="ARBA" id="ARBA00022692"/>
    </source>
</evidence>
<comment type="catalytic activity">
    <reaction evidence="10 12">
        <text>a beta-D-Man-(1-&gt;4)-beta-D-GlcNAc-(1-&gt;4)-alpha-D-GlcNAc-diphospho-di-trans,poly-cis-dolichol + GDP-alpha-D-mannose = an alpha-D-Man-(1-&gt;3)-beta-D-Man-(1-&gt;4)-beta-D-GlcNAc-(1-&gt;4)-alpha-D-GlcNAc-diphospho-di-trans,poly-cis-dolichol + GDP + H(+)</text>
        <dbReference type="Rhea" id="RHEA:29515"/>
        <dbReference type="Rhea" id="RHEA-COMP:19511"/>
        <dbReference type="Rhea" id="RHEA-COMP:19513"/>
        <dbReference type="ChEBI" id="CHEBI:15378"/>
        <dbReference type="ChEBI" id="CHEBI:57527"/>
        <dbReference type="ChEBI" id="CHEBI:58189"/>
        <dbReference type="ChEBI" id="CHEBI:58472"/>
        <dbReference type="ChEBI" id="CHEBI:132510"/>
        <dbReference type="EC" id="2.4.1.132"/>
    </reaction>
    <physiologicalReaction direction="left-to-right" evidence="10 12">
        <dbReference type="Rhea" id="RHEA:29516"/>
    </physiologicalReaction>
</comment>
<dbReference type="GO" id="GO:0102704">
    <property type="term" value="F:GDP-Man:Man(2)GlcNAc(2)-PP-Dol alpha-1,6-mannosyltransferase activity"/>
    <property type="evidence" value="ECO:0007669"/>
    <property type="project" value="UniProtKB-UniRule"/>
</dbReference>
<evidence type="ECO:0000256" key="4">
    <source>
        <dbReference type="ARBA" id="ARBA00022676"/>
    </source>
</evidence>
<keyword evidence="5 12" id="KW-0808">Transferase</keyword>
<feature type="domain" description="Glycosyl transferase family 1" evidence="13">
    <location>
        <begin position="248"/>
        <end position="328"/>
    </location>
</feature>
<name>M7SUW1_EUTLA</name>
<keyword evidence="4 12" id="KW-0328">Glycosyltransferase</keyword>
<evidence type="ECO:0000256" key="1">
    <source>
        <dbReference type="ARBA" id="ARBA00003142"/>
    </source>
</evidence>
<evidence type="ECO:0000313" key="15">
    <source>
        <dbReference type="EMBL" id="EMR70359.1"/>
    </source>
</evidence>
<keyword evidence="9 12" id="KW-0472">Membrane</keyword>
<dbReference type="GO" id="GO:0005789">
    <property type="term" value="C:endoplasmic reticulum membrane"/>
    <property type="evidence" value="ECO:0007669"/>
    <property type="project" value="UniProtKB-SubCell"/>
</dbReference>
<protein>
    <recommendedName>
        <fullName evidence="12">Alpha-1,3/1,6-mannosyltransferase ALG2</fullName>
        <ecNumber evidence="12">2.4.1.132</ecNumber>
        <ecNumber evidence="12">2.4.1.257</ecNumber>
    </recommendedName>
    <alternativeName>
        <fullName evidence="12">GDP-Man:Man(1)GlcNAc(2)-PP-Dol alpha-1,3-mannosyltransferase</fullName>
    </alternativeName>
</protein>
<comment type="pathway">
    <text evidence="3 12">Protein modification; protein glycosylation.</text>
</comment>
<dbReference type="KEGG" id="ela:UCREL1_2618"/>
<evidence type="ECO:0000256" key="8">
    <source>
        <dbReference type="ARBA" id="ARBA00022989"/>
    </source>
</evidence>
<evidence type="ECO:0000256" key="11">
    <source>
        <dbReference type="ARBA" id="ARBA00045104"/>
    </source>
</evidence>
<dbReference type="Proteomes" id="UP000012174">
    <property type="component" value="Unassembled WGS sequence"/>
</dbReference>
<dbReference type="Gene3D" id="3.40.50.2000">
    <property type="entry name" value="Glycogen Phosphorylase B"/>
    <property type="match status" value="2"/>
</dbReference>
<comment type="similarity">
    <text evidence="12">Belongs to the glycosyltransferase group 1 family.</text>
</comment>
<accession>M7SUW1</accession>
<evidence type="ECO:0000256" key="10">
    <source>
        <dbReference type="ARBA" id="ARBA00045103"/>
    </source>
</evidence>
<dbReference type="Pfam" id="PF00534">
    <property type="entry name" value="Glycos_transf_1"/>
    <property type="match status" value="2"/>
</dbReference>
<dbReference type="CDD" id="cd03805">
    <property type="entry name" value="GT4_ALG2-like"/>
    <property type="match status" value="1"/>
</dbReference>
<comment type="subcellular location">
    <subcellularLocation>
        <location evidence="2 12">Endoplasmic reticulum membrane</location>
    </subcellularLocation>
</comment>
<dbReference type="PANTHER" id="PTHR45918:SF1">
    <property type="entry name" value="ALPHA-1,3_1,6-MANNOSYLTRANSFERASE ALG2"/>
    <property type="match status" value="1"/>
</dbReference>
<proteinExistence type="inferred from homology"/>
<dbReference type="eggNOG" id="KOG0853">
    <property type="taxonomic scope" value="Eukaryota"/>
</dbReference>
<evidence type="ECO:0000259" key="14">
    <source>
        <dbReference type="Pfam" id="PF13439"/>
    </source>
</evidence>
<dbReference type="AlphaFoldDB" id="M7SUW1"/>
<keyword evidence="16" id="KW-1185">Reference proteome</keyword>
<keyword evidence="6 12" id="KW-0812">Transmembrane</keyword>
<evidence type="ECO:0000256" key="12">
    <source>
        <dbReference type="RuleBase" id="RU367136"/>
    </source>
</evidence>
<gene>
    <name evidence="15" type="ORF">UCREL1_2618</name>
</gene>
<dbReference type="Pfam" id="PF13439">
    <property type="entry name" value="Glyco_transf_4"/>
    <property type="match status" value="1"/>
</dbReference>
<dbReference type="InterPro" id="IPR001296">
    <property type="entry name" value="Glyco_trans_1"/>
</dbReference>
<dbReference type="GO" id="GO:0004378">
    <property type="term" value="F:GDP-Man:Man(1)GlcNAc(2)-PP-Dol alpha-1,3-mannosyltransferase activity"/>
    <property type="evidence" value="ECO:0007669"/>
    <property type="project" value="UniProtKB-UniRule"/>
</dbReference>
<keyword evidence="8 12" id="KW-1133">Transmembrane helix</keyword>
<keyword evidence="7 12" id="KW-0256">Endoplasmic reticulum</keyword>
<evidence type="ECO:0000256" key="9">
    <source>
        <dbReference type="ARBA" id="ARBA00023136"/>
    </source>
</evidence>
<feature type="transmembrane region" description="Helical" evidence="12">
    <location>
        <begin position="480"/>
        <end position="507"/>
    </location>
</feature>
<dbReference type="UniPathway" id="UPA00378"/>
<evidence type="ECO:0000256" key="7">
    <source>
        <dbReference type="ARBA" id="ARBA00022824"/>
    </source>
</evidence>
<evidence type="ECO:0000256" key="3">
    <source>
        <dbReference type="ARBA" id="ARBA00004922"/>
    </source>
</evidence>
<dbReference type="HOGENOM" id="CLU_030619_0_0_1"/>
<comment type="catalytic activity">
    <reaction evidence="11 12">
        <text>an alpha-D-Man-(1-&gt;3)-beta-D-Man-(1-&gt;4)-beta-D-GlcNAc-(1-&gt;4)-alpha-D-GlcNAc-diphospho-di-trans,poly-cis-dolichol + GDP-alpha-D-mannose = an alpha-D-Man-(1-&gt;3)-[alpha-D-Man-(1-&gt;6)]-beta-D-Man-(1-&gt;4)-beta-D-GlcNAc-(1-&gt;4)-alpha-D-GlcNAc-diphospho-di-trans,poly-cis-dolichol + GDP + H(+)</text>
        <dbReference type="Rhea" id="RHEA:29519"/>
        <dbReference type="Rhea" id="RHEA-COMP:19513"/>
        <dbReference type="Rhea" id="RHEA-COMP:19515"/>
        <dbReference type="ChEBI" id="CHEBI:15378"/>
        <dbReference type="ChEBI" id="CHEBI:57527"/>
        <dbReference type="ChEBI" id="CHEBI:58189"/>
        <dbReference type="ChEBI" id="CHEBI:132510"/>
        <dbReference type="ChEBI" id="CHEBI:132511"/>
        <dbReference type="EC" id="2.4.1.257"/>
    </reaction>
    <physiologicalReaction direction="left-to-right" evidence="11 12">
        <dbReference type="Rhea" id="RHEA:29520"/>
    </physiologicalReaction>
</comment>
<dbReference type="EMBL" id="KB705880">
    <property type="protein sequence ID" value="EMR70359.1"/>
    <property type="molecule type" value="Genomic_DNA"/>
</dbReference>
<reference evidence="16" key="1">
    <citation type="journal article" date="2013" name="Genome Announc.">
        <title>Draft genome sequence of the grapevine dieback fungus Eutypa lata UCR-EL1.</title>
        <authorList>
            <person name="Blanco-Ulate B."/>
            <person name="Rolshausen P.E."/>
            <person name="Cantu D."/>
        </authorList>
    </citation>
    <scope>NUCLEOTIDE SEQUENCE [LARGE SCALE GENOMIC DNA]</scope>
    <source>
        <strain evidence="16">UCR-EL1</strain>
    </source>
</reference>
<feature type="domain" description="Glycosyltransferase subfamily 4-like N-terminal" evidence="14">
    <location>
        <begin position="29"/>
        <end position="234"/>
    </location>
</feature>
<evidence type="ECO:0000256" key="5">
    <source>
        <dbReference type="ARBA" id="ARBA00022679"/>
    </source>
</evidence>
<feature type="domain" description="Glycosyl transferase family 1" evidence="13">
    <location>
        <begin position="346"/>
        <end position="429"/>
    </location>
</feature>
<sequence length="526" mass="57536">MAEKKPAEYNKGDSFTKKTIVFLHPDLGIGGAERLVVDAAVGLQNRGNKVVIFTSHCDPKHCFDEARDGTLDVRVRGNTVIPPSILGRFSILCAILRQLHLLLQIYATSEMHALQPDAFFVDQLSAGLPLLRLLLSLMATAPLSSSSSSTTKTAAQARIFFYTHYPDLLLARGRDRWWKRAYRVPFDALEHRSMGFADAVAVNSNFTRSVVARTWPDLARRKDLLTVYPCVDTDVSSSASTKTDADEDEKPLWNGKPFLLSINRFERKKDIALAIRAFAGLSAQQRQSQGQGGAARLVVAGGYDARVAENVGYHKELEALAEAQGLSSRTARTTTTALFEVPDDIDVVFLLSVPNALKEALLRDARLLVYTPASEHFGIVPLEAMLRGVPVLAADSGGPVETVVEGETGWLRDPTRVELWTEVMDLVLNRMSVVDFHRMRTAGVKRVKDGFGQDQMALRLDGIFEELLHSNKSDEGQAEAVLFLLLAVGSVLVAAVAAAVAAAWVLLVPFLAGKSGEQEEVVWAEA</sequence>
<comment type="function">
    <text evidence="1 12">Mannosylates Man(2)GlcNAc(2)-dolichol diphosphate and Man(1)GlcNAc(2)-dolichol diphosphate to form Man(3)GlcNAc(2)-dolichol diphosphate.</text>
</comment>
<dbReference type="EC" id="2.4.1.257" evidence="12"/>
<dbReference type="SUPFAM" id="SSF53756">
    <property type="entry name" value="UDP-Glycosyltransferase/glycogen phosphorylase"/>
    <property type="match status" value="1"/>
</dbReference>
<evidence type="ECO:0000259" key="13">
    <source>
        <dbReference type="Pfam" id="PF00534"/>
    </source>
</evidence>
<dbReference type="InterPro" id="IPR028098">
    <property type="entry name" value="Glyco_trans_4-like_N"/>
</dbReference>
<dbReference type="OrthoDB" id="448893at2759"/>
<evidence type="ECO:0000313" key="16">
    <source>
        <dbReference type="Proteomes" id="UP000012174"/>
    </source>
</evidence>